<comment type="function">
    <text evidence="1">DNA-dependent RNA polymerase catalyzes the transcription of DNA into RNA using the four ribonucleoside triphosphates as substrates.</text>
</comment>
<evidence type="ECO:0000256" key="9">
    <source>
        <dbReference type="ARBA" id="ARBA00023163"/>
    </source>
</evidence>
<evidence type="ECO:0000313" key="14">
    <source>
        <dbReference type="EMBL" id="KAK9804617.1"/>
    </source>
</evidence>
<reference evidence="14 15" key="1">
    <citation type="journal article" date="2024" name="Nat. Commun.">
        <title>Phylogenomics reveals the evolutionary origins of lichenization in chlorophyte algae.</title>
        <authorList>
            <person name="Puginier C."/>
            <person name="Libourel C."/>
            <person name="Otte J."/>
            <person name="Skaloud P."/>
            <person name="Haon M."/>
            <person name="Grisel S."/>
            <person name="Petersen M."/>
            <person name="Berrin J.G."/>
            <person name="Delaux P.M."/>
            <person name="Dal Grande F."/>
            <person name="Keller J."/>
        </authorList>
    </citation>
    <scope>NUCLEOTIDE SEQUENCE [LARGE SCALE GENOMIC DNA]</scope>
    <source>
        <strain evidence="14 15">SAG 2036</strain>
    </source>
</reference>
<evidence type="ECO:0000256" key="4">
    <source>
        <dbReference type="ARBA" id="ARBA00006835"/>
    </source>
</evidence>
<evidence type="ECO:0000256" key="12">
    <source>
        <dbReference type="ARBA" id="ARBA00032782"/>
    </source>
</evidence>
<dbReference type="GO" id="GO:0000428">
    <property type="term" value="C:DNA-directed RNA polymerase complex"/>
    <property type="evidence" value="ECO:0007669"/>
    <property type="project" value="UniProtKB-KW"/>
</dbReference>
<keyword evidence="8" id="KW-0548">Nucleotidyltransferase</keyword>
<dbReference type="PANTHER" id="PTHR20856">
    <property type="entry name" value="DNA-DIRECTED RNA POLYMERASE I SUBUNIT 2"/>
    <property type="match status" value="1"/>
</dbReference>
<comment type="similarity">
    <text evidence="4">Belongs to the RNA polymerase beta chain family.</text>
</comment>
<comment type="caution">
    <text evidence="14">The sequence shown here is derived from an EMBL/GenBank/DDBJ whole genome shotgun (WGS) entry which is preliminary data.</text>
</comment>
<dbReference type="GO" id="GO:0003677">
    <property type="term" value="F:DNA binding"/>
    <property type="evidence" value="ECO:0007669"/>
    <property type="project" value="InterPro"/>
</dbReference>
<dbReference type="Proteomes" id="UP001465755">
    <property type="component" value="Unassembled WGS sequence"/>
</dbReference>
<evidence type="ECO:0000256" key="5">
    <source>
        <dbReference type="ARBA" id="ARBA00012418"/>
    </source>
</evidence>
<comment type="subunit">
    <text evidence="11">In plastids the minimal PEP RNA polymerase catalytic core is composed of four subunits: alpha, beta, beta', and beta''. When a (nuclear-encoded) sigma factor is associated with the core the holoenzyme is formed, which can initiate transcription.</text>
</comment>
<dbReference type="Gene3D" id="3.90.1100.10">
    <property type="match status" value="1"/>
</dbReference>
<evidence type="ECO:0000256" key="2">
    <source>
        <dbReference type="ARBA" id="ARBA00004123"/>
    </source>
</evidence>
<comment type="subcellular location">
    <subcellularLocation>
        <location evidence="2">Nucleus</location>
    </subcellularLocation>
    <subcellularLocation>
        <location evidence="3">Plastid</location>
    </subcellularLocation>
</comment>
<dbReference type="InterPro" id="IPR015712">
    <property type="entry name" value="DNA-dir_RNA_pol_su2"/>
</dbReference>
<dbReference type="Pfam" id="PF04563">
    <property type="entry name" value="RNA_pol_Rpb2_1"/>
    <property type="match status" value="1"/>
</dbReference>
<evidence type="ECO:0000256" key="8">
    <source>
        <dbReference type="ARBA" id="ARBA00022695"/>
    </source>
</evidence>
<dbReference type="GO" id="GO:0032549">
    <property type="term" value="F:ribonucleoside binding"/>
    <property type="evidence" value="ECO:0007669"/>
    <property type="project" value="InterPro"/>
</dbReference>
<dbReference type="AlphaFoldDB" id="A0AAW1P778"/>
<evidence type="ECO:0000256" key="7">
    <source>
        <dbReference type="ARBA" id="ARBA00022679"/>
    </source>
</evidence>
<evidence type="ECO:0000313" key="15">
    <source>
        <dbReference type="Proteomes" id="UP001465755"/>
    </source>
</evidence>
<evidence type="ECO:0000256" key="3">
    <source>
        <dbReference type="ARBA" id="ARBA00004474"/>
    </source>
</evidence>
<dbReference type="SUPFAM" id="SSF64484">
    <property type="entry name" value="beta and beta-prime subunits of DNA dependent RNA-polymerase"/>
    <property type="match status" value="1"/>
</dbReference>
<keyword evidence="15" id="KW-1185">Reference proteome</keyword>
<keyword evidence="10" id="KW-0539">Nucleus</keyword>
<name>A0AAW1P778_9CHLO</name>
<organism evidence="14 15">
    <name type="scientific">Symbiochloris irregularis</name>
    <dbReference type="NCBI Taxonomy" id="706552"/>
    <lineage>
        <taxon>Eukaryota</taxon>
        <taxon>Viridiplantae</taxon>
        <taxon>Chlorophyta</taxon>
        <taxon>core chlorophytes</taxon>
        <taxon>Trebouxiophyceae</taxon>
        <taxon>Trebouxiales</taxon>
        <taxon>Trebouxiaceae</taxon>
        <taxon>Symbiochloris</taxon>
    </lineage>
</organism>
<evidence type="ECO:0000256" key="10">
    <source>
        <dbReference type="ARBA" id="ARBA00023242"/>
    </source>
</evidence>
<proteinExistence type="inferred from homology"/>
<keyword evidence="7" id="KW-0808">Transferase</keyword>
<evidence type="ECO:0000256" key="11">
    <source>
        <dbReference type="ARBA" id="ARBA00026088"/>
    </source>
</evidence>
<evidence type="ECO:0000256" key="6">
    <source>
        <dbReference type="ARBA" id="ARBA00022478"/>
    </source>
</evidence>
<accession>A0AAW1P778</accession>
<dbReference type="Gene3D" id="3.90.1110.10">
    <property type="entry name" value="RNA polymerase Rpb2, domain 2"/>
    <property type="match status" value="1"/>
</dbReference>
<dbReference type="GO" id="GO:0009536">
    <property type="term" value="C:plastid"/>
    <property type="evidence" value="ECO:0007669"/>
    <property type="project" value="UniProtKB-SubCell"/>
</dbReference>
<keyword evidence="6" id="KW-0240">DNA-directed RNA polymerase</keyword>
<feature type="domain" description="RNA polymerase beta subunit protrusion" evidence="13">
    <location>
        <begin position="17"/>
        <end position="335"/>
    </location>
</feature>
<keyword evidence="9" id="KW-0804">Transcription</keyword>
<dbReference type="GO" id="GO:0005634">
    <property type="term" value="C:nucleus"/>
    <property type="evidence" value="ECO:0007669"/>
    <property type="project" value="UniProtKB-SubCell"/>
</dbReference>
<dbReference type="InterPro" id="IPR037034">
    <property type="entry name" value="RNA_pol_Rpb2_2_sf"/>
</dbReference>
<dbReference type="FunFam" id="3.90.1100.10:FF:000008">
    <property type="entry name" value="DNA-directed RNA polymerase subunit beta"/>
    <property type="match status" value="1"/>
</dbReference>
<evidence type="ECO:0000256" key="1">
    <source>
        <dbReference type="ARBA" id="ARBA00004026"/>
    </source>
</evidence>
<sequence length="397" mass="45652">MEAAFAHGAEVPEAFTELVRPHVDSFDYFLQEGLQRVIEHLEPCEVWHTLTKKRQIFWLETPHVDRPVSENKQSLDKRLLPRECREAGMSYSGLLWVHLCFKGEDGQIHRMRRRMGSIPIMLRSKACYLRNLSRKQLVALKEESTEFGGTFISNGIERIIRMLILQRRHHIMAMRRSAYLKRGNMYTESATLLRCVREDEVSATVRCHYLVNGMVNFTFVIRRREFFLPAGAVLKCFIDASDREIFQYLVASVPADSSEARAIALEHAEILLREATRLGLRSKNQAIAFMGRSFRQHIGVHESRTDLEAGQATHERLSVWLSTFAEQVNRDLQRAPAAVQLDEDAYVAGIADVGQKLEYLLVTGNLQSRSGLDMSQSSGFTVVAERLNFFRYMSHFR</sequence>
<dbReference type="GO" id="GO:0006351">
    <property type="term" value="P:DNA-templated transcription"/>
    <property type="evidence" value="ECO:0007669"/>
    <property type="project" value="InterPro"/>
</dbReference>
<gene>
    <name evidence="14" type="ORF">WJX73_009510</name>
</gene>
<dbReference type="InterPro" id="IPR007644">
    <property type="entry name" value="RNA_pol_bsu_protrusion"/>
</dbReference>
<dbReference type="EMBL" id="JALJOQ010000049">
    <property type="protein sequence ID" value="KAK9804617.1"/>
    <property type="molecule type" value="Genomic_DNA"/>
</dbReference>
<evidence type="ECO:0000259" key="13">
    <source>
        <dbReference type="Pfam" id="PF04563"/>
    </source>
</evidence>
<dbReference type="GO" id="GO:0003899">
    <property type="term" value="F:DNA-directed RNA polymerase activity"/>
    <property type="evidence" value="ECO:0007669"/>
    <property type="project" value="UniProtKB-EC"/>
</dbReference>
<dbReference type="EC" id="2.7.7.6" evidence="5"/>
<protein>
    <recommendedName>
        <fullName evidence="5">DNA-directed RNA polymerase</fullName>
        <ecNumber evidence="5">2.7.7.6</ecNumber>
    </recommendedName>
    <alternativeName>
        <fullName evidence="12">PEP</fullName>
    </alternativeName>
</protein>